<dbReference type="AlphaFoldDB" id="A0A4Z2ELV4"/>
<feature type="region of interest" description="Disordered" evidence="1">
    <location>
        <begin position="1"/>
        <end position="73"/>
    </location>
</feature>
<organism evidence="2 3">
    <name type="scientific">Liparis tanakae</name>
    <name type="common">Tanaka's snailfish</name>
    <dbReference type="NCBI Taxonomy" id="230148"/>
    <lineage>
        <taxon>Eukaryota</taxon>
        <taxon>Metazoa</taxon>
        <taxon>Chordata</taxon>
        <taxon>Craniata</taxon>
        <taxon>Vertebrata</taxon>
        <taxon>Euteleostomi</taxon>
        <taxon>Actinopterygii</taxon>
        <taxon>Neopterygii</taxon>
        <taxon>Teleostei</taxon>
        <taxon>Neoteleostei</taxon>
        <taxon>Acanthomorphata</taxon>
        <taxon>Eupercaria</taxon>
        <taxon>Perciformes</taxon>
        <taxon>Cottioidei</taxon>
        <taxon>Cottales</taxon>
        <taxon>Liparidae</taxon>
        <taxon>Liparis</taxon>
    </lineage>
</organism>
<accession>A0A4Z2ELV4</accession>
<proteinExistence type="predicted"/>
<comment type="caution">
    <text evidence="2">The sequence shown here is derived from an EMBL/GenBank/DDBJ whole genome shotgun (WGS) entry which is preliminary data.</text>
</comment>
<reference evidence="2 3" key="1">
    <citation type="submission" date="2019-03" db="EMBL/GenBank/DDBJ databases">
        <title>First draft genome of Liparis tanakae, snailfish: a comprehensive survey of snailfish specific genes.</title>
        <authorList>
            <person name="Kim W."/>
            <person name="Song I."/>
            <person name="Jeong J.-H."/>
            <person name="Kim D."/>
            <person name="Kim S."/>
            <person name="Ryu S."/>
            <person name="Song J.Y."/>
            <person name="Lee S.K."/>
        </authorList>
    </citation>
    <scope>NUCLEOTIDE SEQUENCE [LARGE SCALE GENOMIC DNA]</scope>
    <source>
        <tissue evidence="2">Muscle</tissue>
    </source>
</reference>
<evidence type="ECO:0000313" key="3">
    <source>
        <dbReference type="Proteomes" id="UP000314294"/>
    </source>
</evidence>
<dbReference type="Proteomes" id="UP000314294">
    <property type="component" value="Unassembled WGS sequence"/>
</dbReference>
<sequence>MEVSVFGESELRPAETTPATDRHTTAAGRLRAPFIWGKQLGPTHTDGEINLSGRTGLHSDPPSGPSAGAVAEM</sequence>
<name>A0A4Z2ELV4_9TELE</name>
<dbReference type="EMBL" id="SRLO01005282">
    <property type="protein sequence ID" value="TNN29728.1"/>
    <property type="molecule type" value="Genomic_DNA"/>
</dbReference>
<evidence type="ECO:0000313" key="2">
    <source>
        <dbReference type="EMBL" id="TNN29728.1"/>
    </source>
</evidence>
<evidence type="ECO:0000256" key="1">
    <source>
        <dbReference type="SAM" id="MobiDB-lite"/>
    </source>
</evidence>
<keyword evidence="3" id="KW-1185">Reference proteome</keyword>
<protein>
    <submittedName>
        <fullName evidence="2">Uncharacterized protein</fullName>
    </submittedName>
</protein>
<gene>
    <name evidence="2" type="ORF">EYF80_060123</name>
</gene>